<dbReference type="Pfam" id="PF13193">
    <property type="entry name" value="AMP-binding_C"/>
    <property type="match status" value="1"/>
</dbReference>
<dbReference type="Gene3D" id="3.30.300.30">
    <property type="match status" value="1"/>
</dbReference>
<dbReference type="SUPFAM" id="SSF56801">
    <property type="entry name" value="Acetyl-CoA synthetase-like"/>
    <property type="match status" value="1"/>
</dbReference>
<dbReference type="Gene3D" id="3.40.50.12780">
    <property type="entry name" value="N-terminal domain of ligase-like"/>
    <property type="match status" value="1"/>
</dbReference>
<name>A0A1M4VQP1_9ACTN</name>
<evidence type="ECO:0000256" key="5">
    <source>
        <dbReference type="ARBA" id="ARBA00022840"/>
    </source>
</evidence>
<dbReference type="InterPro" id="IPR025110">
    <property type="entry name" value="AMP-bd_C"/>
</dbReference>
<evidence type="ECO:0000259" key="9">
    <source>
        <dbReference type="Pfam" id="PF16177"/>
    </source>
</evidence>
<evidence type="ECO:0000259" key="8">
    <source>
        <dbReference type="Pfam" id="PF13193"/>
    </source>
</evidence>
<dbReference type="Pfam" id="PF00501">
    <property type="entry name" value="AMP-binding"/>
    <property type="match status" value="1"/>
</dbReference>
<sequence length="660" mass="72489">MSNRHDLVLPNLPPMVKESRLDSVHLARRNPLEFKDFNEYLSVYARSISDVGEYWLGVANELDWTTNWPPKVNLEGDFQHGFRFFPGSEMNVSYNCIDRHALKDPEKRAIVWIGEDGSERVWTYADLLTETTKFAKALSSLGVTKGDVVAIYLPNLLETFAAVHACFRLGAIYNIIFAGFSARALADRVADTGAKVVVTADEAIRKGKLLALKSTLDSVLGELESVEKVVVVRRTGNEAVSMREGRDLYWDDLVSQFEPGFDPVPVEANDPGFIIYTSGTTAKPKGLVHSGVGFLVGTYHNVKMSLDLGPDDVYWCTADTGWLTFPIFELVGGLANGATMVAYEGALDFPEPDRFYKIIEQYAINKVFTAPTLLRMLARYGESWIQGKDLSKLQLVALVGEPLDAKTWHWVQSKIGRGSMEINNTYGQSETGSAWASSVVGVTPAKPGSCGVALPGHSYAVVDDDGKAVSRGTVGYLVMDKPFPAMCRTIWKDHGRYLAQYFSRFGGDHYDTADAALVDQDGHIWVVGRVDGVINVSGHRLSTMEMESALLSLPQVGEAAVVGVEDNTKGQVPVGFVTLAQGVSSVSEHELAEQLVKEIGPIARPKRIHILSAMPRTRSGKIVRRLLREIVVEGDSSGDVTGLEDPEVLDKIKSELQERD</sequence>
<accession>A0A1M4VQP1</accession>
<evidence type="ECO:0000313" key="10">
    <source>
        <dbReference type="EMBL" id="SHE71153.1"/>
    </source>
</evidence>
<keyword evidence="4" id="KW-0547">Nucleotide-binding</keyword>
<keyword evidence="11" id="KW-1185">Reference proteome</keyword>
<dbReference type="InterPro" id="IPR045851">
    <property type="entry name" value="AMP-bd_C_sf"/>
</dbReference>
<dbReference type="PANTHER" id="PTHR24095:SF14">
    <property type="entry name" value="ACETYL-COENZYME A SYNTHETASE 1"/>
    <property type="match status" value="1"/>
</dbReference>
<dbReference type="InterPro" id="IPR000873">
    <property type="entry name" value="AMP-dep_synth/lig_dom"/>
</dbReference>
<evidence type="ECO:0000256" key="4">
    <source>
        <dbReference type="ARBA" id="ARBA00022741"/>
    </source>
</evidence>
<keyword evidence="5" id="KW-0067">ATP-binding</keyword>
<dbReference type="GO" id="GO:0005829">
    <property type="term" value="C:cytosol"/>
    <property type="evidence" value="ECO:0007669"/>
    <property type="project" value="TreeGrafter"/>
</dbReference>
<evidence type="ECO:0000313" key="11">
    <source>
        <dbReference type="Proteomes" id="UP000184295"/>
    </source>
</evidence>
<dbReference type="PANTHER" id="PTHR24095">
    <property type="entry name" value="ACETYL-COENZYME A SYNTHETASE"/>
    <property type="match status" value="1"/>
</dbReference>
<protein>
    <recommendedName>
        <fullName evidence="2">acetate--CoA ligase</fullName>
        <ecNumber evidence="2">6.2.1.1</ecNumber>
    </recommendedName>
</protein>
<feature type="domain" description="Acetyl-coenzyme A synthetase N-terminal" evidence="9">
    <location>
        <begin position="40"/>
        <end position="96"/>
    </location>
</feature>
<dbReference type="GO" id="GO:0003987">
    <property type="term" value="F:acetate-CoA ligase activity"/>
    <property type="evidence" value="ECO:0007669"/>
    <property type="project" value="UniProtKB-EC"/>
</dbReference>
<keyword evidence="3" id="KW-0436">Ligase</keyword>
<dbReference type="GO" id="GO:0005524">
    <property type="term" value="F:ATP binding"/>
    <property type="evidence" value="ECO:0007669"/>
    <property type="project" value="UniProtKB-KW"/>
</dbReference>
<dbReference type="EMBL" id="FQUL01000018">
    <property type="protein sequence ID" value="SHE71153.1"/>
    <property type="molecule type" value="Genomic_DNA"/>
</dbReference>
<dbReference type="RefSeq" id="WP_072790447.1">
    <property type="nucleotide sequence ID" value="NZ_FQUL01000018.1"/>
</dbReference>
<gene>
    <name evidence="10" type="ORF">SAMN02745225_01397</name>
</gene>
<evidence type="ECO:0000256" key="3">
    <source>
        <dbReference type="ARBA" id="ARBA00022598"/>
    </source>
</evidence>
<proteinExistence type="inferred from homology"/>
<organism evidence="10 11">
    <name type="scientific">Ferrithrix thermotolerans DSM 19514</name>
    <dbReference type="NCBI Taxonomy" id="1121881"/>
    <lineage>
        <taxon>Bacteria</taxon>
        <taxon>Bacillati</taxon>
        <taxon>Actinomycetota</taxon>
        <taxon>Acidimicrobiia</taxon>
        <taxon>Acidimicrobiales</taxon>
        <taxon>Acidimicrobiaceae</taxon>
        <taxon>Ferrithrix</taxon>
    </lineage>
</organism>
<feature type="domain" description="AMP-binding enzyme C-terminal" evidence="8">
    <location>
        <begin position="545"/>
        <end position="621"/>
    </location>
</feature>
<dbReference type="InterPro" id="IPR042099">
    <property type="entry name" value="ANL_N_sf"/>
</dbReference>
<dbReference type="InterPro" id="IPR032387">
    <property type="entry name" value="ACAS_N"/>
</dbReference>
<dbReference type="Pfam" id="PF16177">
    <property type="entry name" value="ACAS_N"/>
    <property type="match status" value="1"/>
</dbReference>
<dbReference type="GO" id="GO:0006085">
    <property type="term" value="P:acetyl-CoA biosynthetic process"/>
    <property type="evidence" value="ECO:0007669"/>
    <property type="project" value="TreeGrafter"/>
</dbReference>
<reference evidence="11" key="1">
    <citation type="submission" date="2016-11" db="EMBL/GenBank/DDBJ databases">
        <authorList>
            <person name="Varghese N."/>
            <person name="Submissions S."/>
        </authorList>
    </citation>
    <scope>NUCLEOTIDE SEQUENCE [LARGE SCALE GENOMIC DNA]</scope>
    <source>
        <strain evidence="11">DSM 19514</strain>
    </source>
</reference>
<evidence type="ECO:0000256" key="2">
    <source>
        <dbReference type="ARBA" id="ARBA00013275"/>
    </source>
</evidence>
<evidence type="ECO:0000259" key="7">
    <source>
        <dbReference type="Pfam" id="PF00501"/>
    </source>
</evidence>
<evidence type="ECO:0000256" key="1">
    <source>
        <dbReference type="ARBA" id="ARBA00006432"/>
    </source>
</evidence>
<feature type="domain" description="AMP-dependent synthetase/ligase" evidence="7">
    <location>
        <begin position="98"/>
        <end position="483"/>
    </location>
</feature>
<dbReference type="AlphaFoldDB" id="A0A1M4VQP1"/>
<comment type="similarity">
    <text evidence="1">Belongs to the ATP-dependent AMP-binding enzyme family.</text>
</comment>
<dbReference type="EC" id="6.2.1.1" evidence="2"/>
<evidence type="ECO:0000256" key="6">
    <source>
        <dbReference type="ARBA" id="ARBA00022990"/>
    </source>
</evidence>
<dbReference type="STRING" id="1121881.SAMN02745225_01397"/>
<dbReference type="NCBIfam" id="NF001208">
    <property type="entry name" value="PRK00174.1"/>
    <property type="match status" value="1"/>
</dbReference>
<keyword evidence="6" id="KW-0007">Acetylation</keyword>
<dbReference type="Proteomes" id="UP000184295">
    <property type="component" value="Unassembled WGS sequence"/>
</dbReference>